<keyword evidence="1" id="KW-0547">Nucleotide-binding</keyword>
<dbReference type="GO" id="GO:0016887">
    <property type="term" value="F:ATP hydrolysis activity"/>
    <property type="evidence" value="ECO:0007669"/>
    <property type="project" value="InterPro"/>
</dbReference>
<keyword evidence="2" id="KW-0067">ATP-binding</keyword>
<dbReference type="OrthoDB" id="9774491at2"/>
<keyword evidence="3" id="KW-0131">Cell cycle</keyword>
<keyword evidence="3" id="KW-0132">Cell division</keyword>
<comment type="caution">
    <text evidence="3">The sequence shown here is derived from an EMBL/GenBank/DDBJ whole genome shotgun (WGS) entry which is preliminary data.</text>
</comment>
<evidence type="ECO:0000256" key="2">
    <source>
        <dbReference type="ARBA" id="ARBA00022840"/>
    </source>
</evidence>
<dbReference type="InterPro" id="IPR027417">
    <property type="entry name" value="P-loop_NTPase"/>
</dbReference>
<organism evidence="3 4">
    <name type="scientific">Pseudoxanthomonas taiwanensis</name>
    <dbReference type="NCBI Taxonomy" id="176598"/>
    <lineage>
        <taxon>Bacteria</taxon>
        <taxon>Pseudomonadati</taxon>
        <taxon>Pseudomonadota</taxon>
        <taxon>Gammaproteobacteria</taxon>
        <taxon>Lysobacterales</taxon>
        <taxon>Lysobacteraceae</taxon>
        <taxon>Pseudoxanthomonas</taxon>
    </lineage>
</organism>
<dbReference type="RefSeq" id="WP_162125311.1">
    <property type="nucleotide sequence ID" value="NZ_PDWK01000077.1"/>
</dbReference>
<dbReference type="SUPFAM" id="SSF52540">
    <property type="entry name" value="P-loop containing nucleoside triphosphate hydrolases"/>
    <property type="match status" value="1"/>
</dbReference>
<dbReference type="InterPro" id="IPR005654">
    <property type="entry name" value="ATPase_AFG1-like"/>
</dbReference>
<dbReference type="Pfam" id="PF03969">
    <property type="entry name" value="AFG1_ATPase"/>
    <property type="match status" value="1"/>
</dbReference>
<dbReference type="Gene3D" id="3.40.50.300">
    <property type="entry name" value="P-loop containing nucleotide triphosphate hydrolases"/>
    <property type="match status" value="1"/>
</dbReference>
<reference evidence="3" key="1">
    <citation type="submission" date="2017-10" db="EMBL/GenBank/DDBJ databases">
        <title>Whole genome sequencing of members of genus Pseudoxanthomonas.</title>
        <authorList>
            <person name="Kumar S."/>
            <person name="Bansal K."/>
            <person name="Kaur A."/>
            <person name="Patil P."/>
            <person name="Sharma S."/>
            <person name="Patil P.B."/>
        </authorList>
    </citation>
    <scope>NUCLEOTIDE SEQUENCE</scope>
    <source>
        <strain evidence="3">DSM 22914</strain>
    </source>
</reference>
<dbReference type="GO" id="GO:0051301">
    <property type="term" value="P:cell division"/>
    <property type="evidence" value="ECO:0007669"/>
    <property type="project" value="UniProtKB-KW"/>
</dbReference>
<sequence>MSASGVRTPSQVYAEGAAAGRWRNDPAQHPALRELDRIHQALLAPPSGGLLSRLFARPAAPVRGLYYWGEVGRGKTFVVDLFYESLPLPVYSPGTGKPQVSNGKYRTHFHRFMRGVHERLREHAGEADPLAHIARRWRGALKVLVLDEFFVTDIGDAMLLARLLERMFAEGVTLVTTSNTAPENLYRDGLQRAGFLPAIALLQQHCVVLRSDGQEDYRLRALTRSPVYRAPLDAGAEAWLAERWRELSGGDAAHGGNIEIDGRKIPVRGRGKSIVWFDFAALCDGPRGTTDYIEIAREFNTVLLGGIPRMGALNEDVARRFVNLVDELYDRQVNLVCPADAAPPHLYDGQRLSGAFERTASRLIEMQSAEYLATPHRA</sequence>
<protein>
    <submittedName>
        <fullName evidence="3">Cell division protein ZapE</fullName>
    </submittedName>
</protein>
<dbReference type="Proteomes" id="UP000717981">
    <property type="component" value="Unassembled WGS sequence"/>
</dbReference>
<proteinExistence type="predicted"/>
<evidence type="ECO:0000313" key="4">
    <source>
        <dbReference type="Proteomes" id="UP000717981"/>
    </source>
</evidence>
<dbReference type="NCBIfam" id="NF040713">
    <property type="entry name" value="ZapE"/>
    <property type="match status" value="1"/>
</dbReference>
<dbReference type="GO" id="GO:0005737">
    <property type="term" value="C:cytoplasm"/>
    <property type="evidence" value="ECO:0007669"/>
    <property type="project" value="TreeGrafter"/>
</dbReference>
<dbReference type="GO" id="GO:0005524">
    <property type="term" value="F:ATP binding"/>
    <property type="evidence" value="ECO:0007669"/>
    <property type="project" value="UniProtKB-KW"/>
</dbReference>
<dbReference type="EMBL" id="PDWK01000077">
    <property type="protein sequence ID" value="KAF1686210.1"/>
    <property type="molecule type" value="Genomic_DNA"/>
</dbReference>
<dbReference type="AlphaFoldDB" id="A0A921P2D4"/>
<dbReference type="PANTHER" id="PTHR12169:SF6">
    <property type="entry name" value="AFG1-LIKE ATPASE"/>
    <property type="match status" value="1"/>
</dbReference>
<evidence type="ECO:0000313" key="3">
    <source>
        <dbReference type="EMBL" id="KAF1686210.1"/>
    </source>
</evidence>
<keyword evidence="4" id="KW-1185">Reference proteome</keyword>
<gene>
    <name evidence="3" type="ORF">CR938_12380</name>
</gene>
<dbReference type="PANTHER" id="PTHR12169">
    <property type="entry name" value="ATPASE N2B"/>
    <property type="match status" value="1"/>
</dbReference>
<evidence type="ECO:0000256" key="1">
    <source>
        <dbReference type="ARBA" id="ARBA00022741"/>
    </source>
</evidence>
<dbReference type="GO" id="GO:0032153">
    <property type="term" value="C:cell division site"/>
    <property type="evidence" value="ECO:0007669"/>
    <property type="project" value="TreeGrafter"/>
</dbReference>
<accession>A0A921P2D4</accession>
<name>A0A921P2D4_9GAMM</name>